<evidence type="ECO:0000313" key="4">
    <source>
        <dbReference type="Proteomes" id="UP000594262"/>
    </source>
</evidence>
<feature type="domain" description="Chitin-binding type-2" evidence="2">
    <location>
        <begin position="121"/>
        <end position="173"/>
    </location>
</feature>
<protein>
    <recommendedName>
        <fullName evidence="2">Chitin-binding type-2 domain-containing protein</fullName>
    </recommendedName>
</protein>
<feature type="chain" id="PRO_5029862409" description="Chitin-binding type-2 domain-containing protein" evidence="1">
    <location>
        <begin position="20"/>
        <end position="180"/>
    </location>
</feature>
<proteinExistence type="predicted"/>
<dbReference type="InterPro" id="IPR036508">
    <property type="entry name" value="Chitin-bd_dom_sf"/>
</dbReference>
<feature type="domain" description="Chitin-binding type-2" evidence="2">
    <location>
        <begin position="40"/>
        <end position="104"/>
    </location>
</feature>
<name>A0A7M5UXY4_9CNID</name>
<dbReference type="AlphaFoldDB" id="A0A7M5UXY4"/>
<dbReference type="FunFam" id="2.170.140.10:FF:000001">
    <property type="entry name" value="Acidic mammalian chitinase"/>
    <property type="match status" value="1"/>
</dbReference>
<sequence length="180" mass="19927">MEALKLMAFFALAIVLTEGKPAFTTQPTRARVTEACVSLDECGVFGGTKVGNFRHPDNSNWFYTCFEDNRQPECQQCSAPNLHFINKCNMCLRESDETKVTCPTVVATVTDTVAPVTCDTTFCTTQTDGMFAVLNDKTKFYHCSNKITYCKQCQAGLEYDDSCKACVDPNNHTAKPDPAN</sequence>
<keyword evidence="1" id="KW-0732">Signal</keyword>
<organism evidence="3 4">
    <name type="scientific">Clytia hemisphaerica</name>
    <dbReference type="NCBI Taxonomy" id="252671"/>
    <lineage>
        <taxon>Eukaryota</taxon>
        <taxon>Metazoa</taxon>
        <taxon>Cnidaria</taxon>
        <taxon>Hydrozoa</taxon>
        <taxon>Hydroidolina</taxon>
        <taxon>Leptothecata</taxon>
        <taxon>Obeliida</taxon>
        <taxon>Clytiidae</taxon>
        <taxon>Clytia</taxon>
    </lineage>
</organism>
<dbReference type="RefSeq" id="XP_066932918.1">
    <property type="nucleotide sequence ID" value="XM_067076817.1"/>
</dbReference>
<dbReference type="SUPFAM" id="SSF57625">
    <property type="entry name" value="Invertebrate chitin-binding proteins"/>
    <property type="match status" value="1"/>
</dbReference>
<evidence type="ECO:0000313" key="3">
    <source>
        <dbReference type="EnsemblMetazoa" id="CLYHEMP005983.1"/>
    </source>
</evidence>
<dbReference type="SMART" id="SM00494">
    <property type="entry name" value="ChtBD2"/>
    <property type="match status" value="2"/>
</dbReference>
<reference evidence="3" key="1">
    <citation type="submission" date="2021-01" db="UniProtKB">
        <authorList>
            <consortium name="EnsemblMetazoa"/>
        </authorList>
    </citation>
    <scope>IDENTIFICATION</scope>
</reference>
<evidence type="ECO:0000259" key="2">
    <source>
        <dbReference type="SMART" id="SM00494"/>
    </source>
</evidence>
<dbReference type="EnsemblMetazoa" id="CLYHEMT005983.1">
    <property type="protein sequence ID" value="CLYHEMP005983.1"/>
    <property type="gene ID" value="CLYHEMG005983"/>
</dbReference>
<feature type="signal peptide" evidence="1">
    <location>
        <begin position="1"/>
        <end position="19"/>
    </location>
</feature>
<dbReference type="GO" id="GO:0005576">
    <property type="term" value="C:extracellular region"/>
    <property type="evidence" value="ECO:0007669"/>
    <property type="project" value="InterPro"/>
</dbReference>
<dbReference type="Pfam" id="PF01607">
    <property type="entry name" value="CBM_14"/>
    <property type="match status" value="1"/>
</dbReference>
<dbReference type="GO" id="GO:0008061">
    <property type="term" value="F:chitin binding"/>
    <property type="evidence" value="ECO:0007669"/>
    <property type="project" value="InterPro"/>
</dbReference>
<keyword evidence="4" id="KW-1185">Reference proteome</keyword>
<accession>A0A7M5UXY4</accession>
<evidence type="ECO:0000256" key="1">
    <source>
        <dbReference type="SAM" id="SignalP"/>
    </source>
</evidence>
<dbReference type="Gene3D" id="3.20.20.80">
    <property type="entry name" value="Glycosidases"/>
    <property type="match status" value="1"/>
</dbReference>
<dbReference type="GeneID" id="136820620"/>
<dbReference type="InterPro" id="IPR002557">
    <property type="entry name" value="Chitin-bd_dom"/>
</dbReference>
<dbReference type="Proteomes" id="UP000594262">
    <property type="component" value="Unplaced"/>
</dbReference>